<dbReference type="InterPro" id="IPR002156">
    <property type="entry name" value="RNaseH_domain"/>
</dbReference>
<dbReference type="Gene3D" id="3.30.420.10">
    <property type="entry name" value="Ribonuclease H-like superfamily/Ribonuclease H"/>
    <property type="match status" value="1"/>
</dbReference>
<dbReference type="SUPFAM" id="SSF53098">
    <property type="entry name" value="Ribonuclease H-like"/>
    <property type="match status" value="1"/>
</dbReference>
<dbReference type="InterPro" id="IPR012337">
    <property type="entry name" value="RNaseH-like_sf"/>
</dbReference>
<proteinExistence type="predicted"/>
<keyword evidence="3" id="KW-1185">Reference proteome</keyword>
<accession>A0AAN9AYX3</accession>
<dbReference type="GO" id="GO:0004523">
    <property type="term" value="F:RNA-DNA hybrid ribonuclease activity"/>
    <property type="evidence" value="ECO:0007669"/>
    <property type="project" value="InterPro"/>
</dbReference>
<dbReference type="AlphaFoldDB" id="A0AAN9AYX3"/>
<name>A0AAN9AYX3_9CAEN</name>
<dbReference type="PROSITE" id="PS50879">
    <property type="entry name" value="RNASE_H_1"/>
    <property type="match status" value="1"/>
</dbReference>
<gene>
    <name evidence="2" type="ORF">V1264_004997</name>
</gene>
<protein>
    <recommendedName>
        <fullName evidence="1">RNase H type-1 domain-containing protein</fullName>
    </recommendedName>
</protein>
<dbReference type="EMBL" id="JBAMIC010000014">
    <property type="protein sequence ID" value="KAK7095609.1"/>
    <property type="molecule type" value="Genomic_DNA"/>
</dbReference>
<dbReference type="GO" id="GO:0003676">
    <property type="term" value="F:nucleic acid binding"/>
    <property type="evidence" value="ECO:0007669"/>
    <property type="project" value="InterPro"/>
</dbReference>
<evidence type="ECO:0000313" key="3">
    <source>
        <dbReference type="Proteomes" id="UP001374579"/>
    </source>
</evidence>
<sequence length="165" mass="18363">MPELVHPSHFSLEEPPWKNNLENVSIQTTVPHLTTKDEQSDVQKKALTLAMLDERYPQEAWMRVFTDGSATDAVKRGGAGVYIQHPSGEWQAEAIPTGLHCTNYRAEVEALIHAANTISSKVNPDTQVVFLTDALSVLQAVNNNKLPQLTTHNIKCLKTVLQWVP</sequence>
<evidence type="ECO:0000259" key="1">
    <source>
        <dbReference type="PROSITE" id="PS50879"/>
    </source>
</evidence>
<feature type="domain" description="RNase H type-1" evidence="1">
    <location>
        <begin position="58"/>
        <end position="165"/>
    </location>
</feature>
<organism evidence="2 3">
    <name type="scientific">Littorina saxatilis</name>
    <dbReference type="NCBI Taxonomy" id="31220"/>
    <lineage>
        <taxon>Eukaryota</taxon>
        <taxon>Metazoa</taxon>
        <taxon>Spiralia</taxon>
        <taxon>Lophotrochozoa</taxon>
        <taxon>Mollusca</taxon>
        <taxon>Gastropoda</taxon>
        <taxon>Caenogastropoda</taxon>
        <taxon>Littorinimorpha</taxon>
        <taxon>Littorinoidea</taxon>
        <taxon>Littorinidae</taxon>
        <taxon>Littorina</taxon>
    </lineage>
</organism>
<evidence type="ECO:0000313" key="2">
    <source>
        <dbReference type="EMBL" id="KAK7095609.1"/>
    </source>
</evidence>
<comment type="caution">
    <text evidence="2">The sequence shown here is derived from an EMBL/GenBank/DDBJ whole genome shotgun (WGS) entry which is preliminary data.</text>
</comment>
<reference evidence="2 3" key="1">
    <citation type="submission" date="2024-02" db="EMBL/GenBank/DDBJ databases">
        <title>Chromosome-scale genome assembly of the rough periwinkle Littorina saxatilis.</title>
        <authorList>
            <person name="De Jode A."/>
            <person name="Faria R."/>
            <person name="Formenti G."/>
            <person name="Sims Y."/>
            <person name="Smith T.P."/>
            <person name="Tracey A."/>
            <person name="Wood J.M.D."/>
            <person name="Zagrodzka Z.B."/>
            <person name="Johannesson K."/>
            <person name="Butlin R.K."/>
            <person name="Leder E.H."/>
        </authorList>
    </citation>
    <scope>NUCLEOTIDE SEQUENCE [LARGE SCALE GENOMIC DNA]</scope>
    <source>
        <strain evidence="2">Snail1</strain>
        <tissue evidence="2">Muscle</tissue>
    </source>
</reference>
<dbReference type="Proteomes" id="UP001374579">
    <property type="component" value="Unassembled WGS sequence"/>
</dbReference>
<dbReference type="InterPro" id="IPR036397">
    <property type="entry name" value="RNaseH_sf"/>
</dbReference>
<dbReference type="Pfam" id="PF00075">
    <property type="entry name" value="RNase_H"/>
    <property type="match status" value="1"/>
</dbReference>